<proteinExistence type="predicted"/>
<evidence type="ECO:0000313" key="2">
    <source>
        <dbReference type="Proteomes" id="UP001152531"/>
    </source>
</evidence>
<evidence type="ECO:0000313" key="1">
    <source>
        <dbReference type="EMBL" id="CAH6723130.1"/>
    </source>
</evidence>
<gene>
    <name evidence="1" type="ORF">CLIB1444_13S01024</name>
</gene>
<comment type="caution">
    <text evidence="1">The sequence shown here is derived from an EMBL/GenBank/DDBJ whole genome shotgun (WGS) entry which is preliminary data.</text>
</comment>
<keyword evidence="2" id="KW-1185">Reference proteome</keyword>
<name>A0ACA9YE46_9ASCO</name>
<reference evidence="1" key="1">
    <citation type="submission" date="2022-06" db="EMBL/GenBank/DDBJ databases">
        <authorList>
            <person name="Legras J.-L."/>
            <person name="Devillers H."/>
            <person name="Grondin C."/>
        </authorList>
    </citation>
    <scope>NUCLEOTIDE SEQUENCE</scope>
    <source>
        <strain evidence="1">CLIB 1444</strain>
    </source>
</reference>
<accession>A0ACA9YE46</accession>
<dbReference type="Proteomes" id="UP001152531">
    <property type="component" value="Unassembled WGS sequence"/>
</dbReference>
<dbReference type="EMBL" id="CALSDN010000013">
    <property type="protein sequence ID" value="CAH6723130.1"/>
    <property type="molecule type" value="Genomic_DNA"/>
</dbReference>
<protein>
    <submittedName>
        <fullName evidence="1">Oxysterol-binding protein homolog 3</fullName>
    </submittedName>
</protein>
<sequence>METLEVHSKDFLIKWVNVPDNSIIDWQVKPLKKSINFSIYKKNEVLDENFEDKERFTFNGSNASSATVNSTNSLQPPSRNRSNSVSSVNKITESFYKTKSRSATLTSNINNGDLTLIKNYNKLISNELVHGKLEVSKAGVYAFIFDNSFSKTIGKKILFSSKIIEKETRSSHSPTTMPSIQATLTEASLDAVNTKLDRKLRINDPKETNIMRPKNGELLQSILLKKRRKKLQGFVKRYFVLNLKYGTLSYFRVNDSKLRGQMPITQSIISANVKRLEIIVDSGMEIWDLKALNKNDFDIWVDTFNSIKKSHFNDTDDKKEGFVDEESVGGSTVDELHAINRKINDLMETSQDQQTRAGLESLSSDVEKLIGRFSYNKSFDAFSVFSNNEFFDAKEIIDGGVVELPDEDDYEDVFEEEDDSSLDSDDDDDDRNDLSIIKESDSVNEEITKEVDEEDNDNNLSPLPLESVSRPNTIPEWTLPPTSILAFFRKNVGKDLTSISMPVDMNEPVTILQKYAELLEYCDLIDNALEIEDYQNSGEKILRIAAFAVSGLSSVREKERNVRKPFNPLLGETFELIREDKGIRLISEKVCHRPPVFATFVEAENWTLSFSLSPSQKFWGKTAEINNKGNLKLTIKSTGEVYTWQQPTSMLKNIIAGEKYTEPVGAMTIKSSKGDKAVVEFAKGGMFSGRSEELSIEAFDARKKKLTYSVFGKWTESLTLKTNTTEKLIWECGEMLPNAKKRFGFTKFASELVLVTDIEKDKLAPTDSRLRPDLKAYLKADIESAESLKNKLEEDQRTRRKENETAGKDHQPLFFHHVGQDSAPDSGEWVYTRGEKSYWNRRANGDWDDLLELW</sequence>
<organism evidence="1 2">
    <name type="scientific">[Candida] jaroonii</name>
    <dbReference type="NCBI Taxonomy" id="467808"/>
    <lineage>
        <taxon>Eukaryota</taxon>
        <taxon>Fungi</taxon>
        <taxon>Dikarya</taxon>
        <taxon>Ascomycota</taxon>
        <taxon>Saccharomycotina</taxon>
        <taxon>Pichiomycetes</taxon>
        <taxon>Debaryomycetaceae</taxon>
        <taxon>Yamadazyma</taxon>
    </lineage>
</organism>